<evidence type="ECO:0000256" key="5">
    <source>
        <dbReference type="PROSITE-ProRule" id="PRU10137"/>
    </source>
</evidence>
<evidence type="ECO:0000256" key="1">
    <source>
        <dbReference type="ARBA" id="ARBA00022908"/>
    </source>
</evidence>
<dbReference type="CDD" id="cd00338">
    <property type="entry name" value="Ser_Recombinase"/>
    <property type="match status" value="1"/>
</dbReference>
<evidence type="ECO:0000259" key="8">
    <source>
        <dbReference type="PROSITE" id="PS51737"/>
    </source>
</evidence>
<dbReference type="GO" id="GO:0003677">
    <property type="term" value="F:DNA binding"/>
    <property type="evidence" value="ECO:0007669"/>
    <property type="project" value="UniProtKB-KW"/>
</dbReference>
<feature type="coiled-coil region" evidence="6">
    <location>
        <begin position="449"/>
        <end position="476"/>
    </location>
</feature>
<dbReference type="InterPro" id="IPR036162">
    <property type="entry name" value="Resolvase-like_N_sf"/>
</dbReference>
<keyword evidence="3" id="KW-0233">DNA recombination</keyword>
<dbReference type="PANTHER" id="PTHR30461:SF23">
    <property type="entry name" value="DNA RECOMBINASE-RELATED"/>
    <property type="match status" value="1"/>
</dbReference>
<dbReference type="InterPro" id="IPR050639">
    <property type="entry name" value="SSR_resolvase"/>
</dbReference>
<dbReference type="GO" id="GO:0000150">
    <property type="term" value="F:DNA strand exchange activity"/>
    <property type="evidence" value="ECO:0007669"/>
    <property type="project" value="InterPro"/>
</dbReference>
<dbReference type="InterPro" id="IPR011109">
    <property type="entry name" value="DNA_bind_recombinase_dom"/>
</dbReference>
<dbReference type="Pfam" id="PF07508">
    <property type="entry name" value="Recombinase"/>
    <property type="match status" value="1"/>
</dbReference>
<organism evidence="9 10">
    <name type="scientific">Candidatus Shapirobacteria bacterium GW2011_GWE2_38_30</name>
    <dbReference type="NCBI Taxonomy" id="1618490"/>
    <lineage>
        <taxon>Bacteria</taxon>
        <taxon>Candidatus Shapironibacteriota</taxon>
    </lineage>
</organism>
<evidence type="ECO:0000313" key="9">
    <source>
        <dbReference type="EMBL" id="KKQ71532.1"/>
    </source>
</evidence>
<evidence type="ECO:0000256" key="2">
    <source>
        <dbReference type="ARBA" id="ARBA00023125"/>
    </source>
</evidence>
<dbReference type="STRING" id="1618490.US90_C0002G0015"/>
<gene>
    <name evidence="9" type="ORF">US90_C0002G0015</name>
</gene>
<dbReference type="InterPro" id="IPR006118">
    <property type="entry name" value="Recombinase_CS"/>
</dbReference>
<proteinExistence type="predicted"/>
<evidence type="ECO:0000256" key="3">
    <source>
        <dbReference type="ARBA" id="ARBA00023172"/>
    </source>
</evidence>
<dbReference type="Pfam" id="PF00239">
    <property type="entry name" value="Resolvase"/>
    <property type="match status" value="1"/>
</dbReference>
<accession>A0A0G0JYD7</accession>
<evidence type="ECO:0000313" key="10">
    <source>
        <dbReference type="Proteomes" id="UP000034406"/>
    </source>
</evidence>
<dbReference type="GO" id="GO:0015074">
    <property type="term" value="P:DNA integration"/>
    <property type="evidence" value="ECO:0007669"/>
    <property type="project" value="UniProtKB-KW"/>
</dbReference>
<comment type="caution">
    <text evidence="9">The sequence shown here is derived from an EMBL/GenBank/DDBJ whole genome shotgun (WGS) entry which is preliminary data.</text>
</comment>
<feature type="domain" description="Resolvase/invertase-type recombinase catalytic" evidence="7">
    <location>
        <begin position="21"/>
        <end position="168"/>
    </location>
</feature>
<feature type="domain" description="Recombinase" evidence="8">
    <location>
        <begin position="176"/>
        <end position="320"/>
    </location>
</feature>
<evidence type="ECO:0000256" key="4">
    <source>
        <dbReference type="PIRSR" id="PIRSR606118-50"/>
    </source>
</evidence>
<dbReference type="SUPFAM" id="SSF53041">
    <property type="entry name" value="Resolvase-like"/>
    <property type="match status" value="1"/>
</dbReference>
<name>A0A0G0JYD7_9BACT</name>
<dbReference type="PROSITE" id="PS51737">
    <property type="entry name" value="RECOMBINASE_DNA_BIND"/>
    <property type="match status" value="1"/>
</dbReference>
<evidence type="ECO:0000256" key="6">
    <source>
        <dbReference type="SAM" id="Coils"/>
    </source>
</evidence>
<sequence length="558" mass="65237">MENILPDTNHISNGDSAQPLQAALYARVSTERQEKEETIESQVAEVKQKIEADGNILPPKNLFVDDGWTGMMLARPALDAMRDAIKENQIQVVYVYDLGRLSRDFTNQLILLREFEIARIKFISLRDINPTTPAEEMMQKIMGIFHDYDRRNTAEKFRRGKLFKARSGILINGSALYGYNYIKKTETEPAHYEVNEEEARAVRLIWHWHAVEGVSMHSIIKKLYDLGIRPRKRKSPFWSRGPITRMLKCETYASGQVYYNKSEAVEAKKPLKNDKYKRVSKTSRRVRTKEDWIPFKVPIIIDDPSLYEKNKRILELNKKYARKNKKYNYLLSEIIWCGCGNRRAGDGCLKTGHFYYRCIERIHKFPRKDRRCYLKGANAVILDQMLWDELMQHLQSKDLIRKHAEAWLKNQAVTSVDTQHRTNLDAQIEKITEEEKRYSKAYGSGALEFEQYMELVKDAKKRKKGFQKEIEEQEALTSKESIDIGVDELCAETEKVLCTMNFSNKKQVIRDIIEKVIIKERRSVEVWCHISLPQLVTASTVNVGYEPIGRYRRFAQCR</sequence>
<dbReference type="InterPro" id="IPR006119">
    <property type="entry name" value="Resolv_N"/>
</dbReference>
<keyword evidence="2" id="KW-0238">DNA-binding</keyword>
<reference evidence="9 10" key="1">
    <citation type="journal article" date="2015" name="Nature">
        <title>rRNA introns, odd ribosomes, and small enigmatic genomes across a large radiation of phyla.</title>
        <authorList>
            <person name="Brown C.T."/>
            <person name="Hug L.A."/>
            <person name="Thomas B.C."/>
            <person name="Sharon I."/>
            <person name="Castelle C.J."/>
            <person name="Singh A."/>
            <person name="Wilkins M.J."/>
            <person name="Williams K.H."/>
            <person name="Banfield J.F."/>
        </authorList>
    </citation>
    <scope>NUCLEOTIDE SEQUENCE [LARGE SCALE GENOMIC DNA]</scope>
</reference>
<feature type="active site" description="O-(5'-phospho-DNA)-serine intermediate" evidence="4 5">
    <location>
        <position position="29"/>
    </location>
</feature>
<dbReference type="AlphaFoldDB" id="A0A0G0JYD7"/>
<protein>
    <submittedName>
        <fullName evidence="9">Site-specific recombinase</fullName>
    </submittedName>
</protein>
<evidence type="ECO:0000259" key="7">
    <source>
        <dbReference type="PROSITE" id="PS51736"/>
    </source>
</evidence>
<dbReference type="Gene3D" id="3.90.1750.20">
    <property type="entry name" value="Putative Large Serine Recombinase, Chain B, Domain 2"/>
    <property type="match status" value="1"/>
</dbReference>
<dbReference type="Proteomes" id="UP000034406">
    <property type="component" value="Unassembled WGS sequence"/>
</dbReference>
<dbReference type="SMART" id="SM00857">
    <property type="entry name" value="Resolvase"/>
    <property type="match status" value="1"/>
</dbReference>
<dbReference type="PROSITE" id="PS51736">
    <property type="entry name" value="RECOMBINASES_3"/>
    <property type="match status" value="1"/>
</dbReference>
<keyword evidence="6" id="KW-0175">Coiled coil</keyword>
<keyword evidence="1" id="KW-0229">DNA integration</keyword>
<dbReference type="InterPro" id="IPR038109">
    <property type="entry name" value="DNA_bind_recomb_sf"/>
</dbReference>
<dbReference type="EMBL" id="LBUT01000002">
    <property type="protein sequence ID" value="KKQ71532.1"/>
    <property type="molecule type" value="Genomic_DNA"/>
</dbReference>
<dbReference type="PROSITE" id="PS00397">
    <property type="entry name" value="RECOMBINASES_1"/>
    <property type="match status" value="1"/>
</dbReference>
<dbReference type="PANTHER" id="PTHR30461">
    <property type="entry name" value="DNA-INVERTASE FROM LAMBDOID PROPHAGE"/>
    <property type="match status" value="1"/>
</dbReference>
<dbReference type="Gene3D" id="3.40.50.1390">
    <property type="entry name" value="Resolvase, N-terminal catalytic domain"/>
    <property type="match status" value="1"/>
</dbReference>